<dbReference type="InterPro" id="IPR036615">
    <property type="entry name" value="Mur_ligase_C_dom_sf"/>
</dbReference>
<dbReference type="PANTHER" id="PTHR43024">
    <property type="entry name" value="UDP-N-ACETYLMURAMOYL-TRIPEPTIDE--D-ALANYL-D-ALANINE LIGASE"/>
    <property type="match status" value="1"/>
</dbReference>
<name>A0A317ZN35_9BACT</name>
<evidence type="ECO:0000256" key="5">
    <source>
        <dbReference type="ARBA" id="ARBA00022840"/>
    </source>
</evidence>
<dbReference type="GO" id="GO:0047480">
    <property type="term" value="F:UDP-N-acetylmuramoyl-tripeptide-D-alanyl-D-alanine ligase activity"/>
    <property type="evidence" value="ECO:0007669"/>
    <property type="project" value="UniProtKB-EC"/>
</dbReference>
<dbReference type="PANTHER" id="PTHR43024:SF1">
    <property type="entry name" value="UDP-N-ACETYLMURAMOYL-TRIPEPTIDE--D-ALANYL-D-ALANINE LIGASE"/>
    <property type="match status" value="1"/>
</dbReference>
<evidence type="ECO:0000259" key="11">
    <source>
        <dbReference type="Pfam" id="PF02875"/>
    </source>
</evidence>
<keyword evidence="6 10" id="KW-0133">Cell shape</keyword>
<dbReference type="RefSeq" id="WP_110130250.1">
    <property type="nucleotide sequence ID" value="NZ_QHJQ01000002.1"/>
</dbReference>
<comment type="caution">
    <text evidence="13">The sequence shown here is derived from an EMBL/GenBank/DDBJ whole genome shotgun (WGS) entry which is preliminary data.</text>
</comment>
<dbReference type="Gene3D" id="3.40.1190.10">
    <property type="entry name" value="Mur-like, catalytic domain"/>
    <property type="match status" value="1"/>
</dbReference>
<evidence type="ECO:0000256" key="10">
    <source>
        <dbReference type="RuleBase" id="RU004136"/>
    </source>
</evidence>
<evidence type="ECO:0000256" key="6">
    <source>
        <dbReference type="ARBA" id="ARBA00022960"/>
    </source>
</evidence>
<dbReference type="GO" id="GO:0005524">
    <property type="term" value="F:ATP binding"/>
    <property type="evidence" value="ECO:0007669"/>
    <property type="project" value="UniProtKB-KW"/>
</dbReference>
<dbReference type="UniPathway" id="UPA00219"/>
<keyword evidence="3 10" id="KW-0132">Cell division</keyword>
<dbReference type="Gene3D" id="3.90.190.20">
    <property type="entry name" value="Mur ligase, C-terminal domain"/>
    <property type="match status" value="1"/>
</dbReference>
<evidence type="ECO:0000256" key="9">
    <source>
        <dbReference type="ARBA" id="ARBA00023316"/>
    </source>
</evidence>
<evidence type="ECO:0000256" key="2">
    <source>
        <dbReference type="ARBA" id="ARBA00022598"/>
    </source>
</evidence>
<evidence type="ECO:0000256" key="3">
    <source>
        <dbReference type="ARBA" id="ARBA00022618"/>
    </source>
</evidence>
<dbReference type="GO" id="GO:0005737">
    <property type="term" value="C:cytoplasm"/>
    <property type="evidence" value="ECO:0007669"/>
    <property type="project" value="UniProtKB-SubCell"/>
</dbReference>
<dbReference type="OrthoDB" id="9801978at2"/>
<evidence type="ECO:0000256" key="7">
    <source>
        <dbReference type="ARBA" id="ARBA00022984"/>
    </source>
</evidence>
<dbReference type="GO" id="GO:0008766">
    <property type="term" value="F:UDP-N-acetylmuramoylalanyl-D-glutamyl-2,6-diaminopimelate-D-alanyl-D-alanine ligase activity"/>
    <property type="evidence" value="ECO:0007669"/>
    <property type="project" value="RHEA"/>
</dbReference>
<gene>
    <name evidence="13" type="ORF">DDZ13_04630</name>
</gene>
<dbReference type="InterPro" id="IPR005863">
    <property type="entry name" value="UDP-N-AcMur_synth"/>
</dbReference>
<dbReference type="GO" id="GO:0009252">
    <property type="term" value="P:peptidoglycan biosynthetic process"/>
    <property type="evidence" value="ECO:0007669"/>
    <property type="project" value="UniProtKB-UniPathway"/>
</dbReference>
<comment type="pathway">
    <text evidence="10">Cell wall biogenesis; peptidoglycan biosynthesis.</text>
</comment>
<evidence type="ECO:0000313" key="14">
    <source>
        <dbReference type="Proteomes" id="UP000247099"/>
    </source>
</evidence>
<protein>
    <recommendedName>
        <fullName evidence="10">UDP-N-acetylmuramoyl-tripeptide--D-alanyl-D-alanine ligase</fullName>
        <ecNumber evidence="10">6.3.2.10</ecNumber>
    </recommendedName>
</protein>
<dbReference type="GO" id="GO:0071555">
    <property type="term" value="P:cell wall organization"/>
    <property type="evidence" value="ECO:0007669"/>
    <property type="project" value="UniProtKB-KW"/>
</dbReference>
<evidence type="ECO:0000256" key="1">
    <source>
        <dbReference type="ARBA" id="ARBA00022490"/>
    </source>
</evidence>
<keyword evidence="9 10" id="KW-0961">Cell wall biogenesis/degradation</keyword>
<keyword evidence="14" id="KW-1185">Reference proteome</keyword>
<dbReference type="Proteomes" id="UP000247099">
    <property type="component" value="Unassembled WGS sequence"/>
</dbReference>
<keyword evidence="5" id="KW-0067">ATP-binding</keyword>
<dbReference type="SUPFAM" id="SSF53623">
    <property type="entry name" value="MurD-like peptide ligases, catalytic domain"/>
    <property type="match status" value="1"/>
</dbReference>
<comment type="catalytic activity">
    <reaction evidence="10">
        <text>D-alanyl-D-alanine + UDP-N-acetyl-alpha-D-muramoyl-L-alanyl-gamma-D-glutamyl-meso-2,6-diaminopimelate + ATP = UDP-N-acetyl-alpha-D-muramoyl-L-alanyl-gamma-D-glutamyl-meso-2,6-diaminopimeloyl-D-alanyl-D-alanine + ADP + phosphate + H(+)</text>
        <dbReference type="Rhea" id="RHEA:28374"/>
        <dbReference type="ChEBI" id="CHEBI:15378"/>
        <dbReference type="ChEBI" id="CHEBI:30616"/>
        <dbReference type="ChEBI" id="CHEBI:43474"/>
        <dbReference type="ChEBI" id="CHEBI:57822"/>
        <dbReference type="ChEBI" id="CHEBI:61386"/>
        <dbReference type="ChEBI" id="CHEBI:83905"/>
        <dbReference type="ChEBI" id="CHEBI:456216"/>
        <dbReference type="EC" id="6.3.2.10"/>
    </reaction>
</comment>
<dbReference type="NCBIfam" id="TIGR01143">
    <property type="entry name" value="murF"/>
    <property type="match status" value="1"/>
</dbReference>
<organism evidence="13 14">
    <name type="scientific">Coraliomargarita sinensis</name>
    <dbReference type="NCBI Taxonomy" id="2174842"/>
    <lineage>
        <taxon>Bacteria</taxon>
        <taxon>Pseudomonadati</taxon>
        <taxon>Verrucomicrobiota</taxon>
        <taxon>Opitutia</taxon>
        <taxon>Puniceicoccales</taxon>
        <taxon>Coraliomargaritaceae</taxon>
        <taxon>Coraliomargarita</taxon>
    </lineage>
</organism>
<accession>A0A317ZN35</accession>
<proteinExistence type="predicted"/>
<dbReference type="InterPro" id="IPR004101">
    <property type="entry name" value="Mur_ligase_C"/>
</dbReference>
<evidence type="ECO:0000256" key="4">
    <source>
        <dbReference type="ARBA" id="ARBA00022741"/>
    </source>
</evidence>
<dbReference type="Gene3D" id="3.40.1390.10">
    <property type="entry name" value="MurE/MurF, N-terminal domain"/>
    <property type="match status" value="1"/>
</dbReference>
<evidence type="ECO:0000256" key="8">
    <source>
        <dbReference type="ARBA" id="ARBA00023306"/>
    </source>
</evidence>
<feature type="domain" description="Mur ligase central" evidence="12">
    <location>
        <begin position="106"/>
        <end position="294"/>
    </location>
</feature>
<dbReference type="Pfam" id="PF08245">
    <property type="entry name" value="Mur_ligase_M"/>
    <property type="match status" value="1"/>
</dbReference>
<dbReference type="InParanoid" id="A0A317ZN35"/>
<keyword evidence="8 10" id="KW-0131">Cell cycle</keyword>
<dbReference type="EMBL" id="QHJQ01000002">
    <property type="protein sequence ID" value="PXA05249.1"/>
    <property type="molecule type" value="Genomic_DNA"/>
</dbReference>
<dbReference type="InterPro" id="IPR013221">
    <property type="entry name" value="Mur_ligase_cen"/>
</dbReference>
<dbReference type="SUPFAM" id="SSF53244">
    <property type="entry name" value="MurD-like peptide ligases, peptide-binding domain"/>
    <property type="match status" value="1"/>
</dbReference>
<dbReference type="InterPro" id="IPR051046">
    <property type="entry name" value="MurCDEF_CellWall_CoF430Synth"/>
</dbReference>
<comment type="function">
    <text evidence="10">Involved in cell wall formation. Catalyzes the final step in the synthesis of UDP-N-acetylmuramoyl-pentapeptide, the precursor of murein.</text>
</comment>
<evidence type="ECO:0000313" key="13">
    <source>
        <dbReference type="EMBL" id="PXA05249.1"/>
    </source>
</evidence>
<comment type="subcellular location">
    <subcellularLocation>
        <location evidence="10">Cytoplasm</location>
    </subcellularLocation>
</comment>
<dbReference type="Pfam" id="PF02875">
    <property type="entry name" value="Mur_ligase_C"/>
    <property type="match status" value="1"/>
</dbReference>
<keyword evidence="1" id="KW-0963">Cytoplasm</keyword>
<reference evidence="13 14" key="1">
    <citation type="submission" date="2018-05" db="EMBL/GenBank/DDBJ databases">
        <title>Coraliomargarita sinensis sp. nov., isolated from a marine solar saltern.</title>
        <authorList>
            <person name="Zhou L.Y."/>
        </authorList>
    </citation>
    <scope>NUCLEOTIDE SEQUENCE [LARGE SCALE GENOMIC DNA]</scope>
    <source>
        <strain evidence="13 14">WN38</strain>
    </source>
</reference>
<dbReference type="GO" id="GO:0051301">
    <property type="term" value="P:cell division"/>
    <property type="evidence" value="ECO:0007669"/>
    <property type="project" value="UniProtKB-KW"/>
</dbReference>
<sequence length="456" mass="48806">MPDFQPAHLARITGGEWHAVEPERIQGFCFDTRQIEPGDCFVALKSDARDGHDFVTDAAKKGASSAMTSRALDENMPQLVVEDTLSAMGAIAADVRSQFSKPVIGITGSCGKTSTKEMLRLLLGPSATHATAGNWNNRIGVPMTLFDLDPARHDFAVIEAGINQPGEMGLLGAMIQADLTVLTNIGPAHLELLGSLEGVADEKSRLAEMSQANAPIILPAEALQYPAFSKMKGRAIAVQFDAGAKCPEAKEVVTCRVEPSADGRTSRLWIDGRNYEVKSASAGIARNAALAIVAARTLGVATADLAERIRQWQPEDTRGRVVATEGRHYYIDCYNANPASMIDALQAFRHSAPEGLARCYVLGVMNELGGSAEKFHASVGEALRLRPQDRALFVGPETLTSAYRRGAEAGGMSAAQLKSAENIEGIESMVAEFQGALFLKGSRAYHLEKLLPESVS</sequence>
<evidence type="ECO:0000259" key="12">
    <source>
        <dbReference type="Pfam" id="PF08245"/>
    </source>
</evidence>
<keyword evidence="4" id="KW-0547">Nucleotide-binding</keyword>
<dbReference type="SUPFAM" id="SSF63418">
    <property type="entry name" value="MurE/MurF N-terminal domain"/>
    <property type="match status" value="1"/>
</dbReference>
<dbReference type="FunCoup" id="A0A317ZN35">
    <property type="interactions" value="360"/>
</dbReference>
<dbReference type="AlphaFoldDB" id="A0A317ZN35"/>
<dbReference type="EC" id="6.3.2.10" evidence="10"/>
<keyword evidence="7 10" id="KW-0573">Peptidoglycan synthesis</keyword>
<dbReference type="InterPro" id="IPR036565">
    <property type="entry name" value="Mur-like_cat_sf"/>
</dbReference>
<feature type="domain" description="Mur ligase C-terminal" evidence="11">
    <location>
        <begin position="319"/>
        <end position="426"/>
    </location>
</feature>
<dbReference type="GO" id="GO:0008360">
    <property type="term" value="P:regulation of cell shape"/>
    <property type="evidence" value="ECO:0007669"/>
    <property type="project" value="UniProtKB-KW"/>
</dbReference>
<keyword evidence="2" id="KW-0436">Ligase</keyword>
<dbReference type="InterPro" id="IPR035911">
    <property type="entry name" value="MurE/MurF_N"/>
</dbReference>